<organism evidence="1 2">
    <name type="scientific">Sphenostylis stenocarpa</name>
    <dbReference type="NCBI Taxonomy" id="92480"/>
    <lineage>
        <taxon>Eukaryota</taxon>
        <taxon>Viridiplantae</taxon>
        <taxon>Streptophyta</taxon>
        <taxon>Embryophyta</taxon>
        <taxon>Tracheophyta</taxon>
        <taxon>Spermatophyta</taxon>
        <taxon>Magnoliopsida</taxon>
        <taxon>eudicotyledons</taxon>
        <taxon>Gunneridae</taxon>
        <taxon>Pentapetalae</taxon>
        <taxon>rosids</taxon>
        <taxon>fabids</taxon>
        <taxon>Fabales</taxon>
        <taxon>Fabaceae</taxon>
        <taxon>Papilionoideae</taxon>
        <taxon>50 kb inversion clade</taxon>
        <taxon>NPAAA clade</taxon>
        <taxon>indigoferoid/millettioid clade</taxon>
        <taxon>Phaseoleae</taxon>
        <taxon>Sphenostylis</taxon>
    </lineage>
</organism>
<sequence>MHQRRGADLRGQFGAPKRIEERIELMDDEPRVADLQRDANLGLVVSLLFVCDGLIKESAEEVTPLKGVPRDVSLT</sequence>
<name>A0AA86SAL6_9FABA</name>
<dbReference type="Proteomes" id="UP001189624">
    <property type="component" value="Chromosome 2"/>
</dbReference>
<gene>
    <name evidence="1" type="ORF">AYBTSS11_LOCUS6412</name>
</gene>
<accession>A0AA86SAL6</accession>
<proteinExistence type="predicted"/>
<dbReference type="Gramene" id="rna-AYBTSS11_LOCUS6412">
    <property type="protein sequence ID" value="CAJ1933546.1"/>
    <property type="gene ID" value="gene-AYBTSS11_LOCUS6412"/>
</dbReference>
<protein>
    <submittedName>
        <fullName evidence="1">Uncharacterized protein</fullName>
    </submittedName>
</protein>
<reference evidence="1" key="1">
    <citation type="submission" date="2023-10" db="EMBL/GenBank/DDBJ databases">
        <authorList>
            <person name="Domelevo Entfellner J.-B."/>
        </authorList>
    </citation>
    <scope>NUCLEOTIDE SEQUENCE</scope>
</reference>
<evidence type="ECO:0000313" key="2">
    <source>
        <dbReference type="Proteomes" id="UP001189624"/>
    </source>
</evidence>
<evidence type="ECO:0000313" key="1">
    <source>
        <dbReference type="EMBL" id="CAJ1933546.1"/>
    </source>
</evidence>
<keyword evidence="2" id="KW-1185">Reference proteome</keyword>
<dbReference type="EMBL" id="OY731399">
    <property type="protein sequence ID" value="CAJ1933546.1"/>
    <property type="molecule type" value="Genomic_DNA"/>
</dbReference>
<dbReference type="AlphaFoldDB" id="A0AA86SAL6"/>